<evidence type="ECO:0000256" key="1">
    <source>
        <dbReference type="ARBA" id="ARBA00004141"/>
    </source>
</evidence>
<sequence>MLLILLGVLVLHLIILILLIVSTAASAWSVGGDRSTDLWYSCLISSNGGYHCKPSSNEDWIQAVQALMILSVLFCFFSLIAFVFQLFKLVKGGRFYFTAIFQIFASLFVMCGAIIYTVMCPDDSPHKQFGYAYVLAWVAFPLSLISGLIYIVLRKKE</sequence>
<keyword evidence="3 6" id="KW-0812">Transmembrane</keyword>
<dbReference type="PANTHER" id="PTHR10671:SF7">
    <property type="entry name" value="PERIPHERAL MYELIN PROTEIN 22"/>
    <property type="match status" value="1"/>
</dbReference>
<comment type="similarity">
    <text evidence="2">Belongs to the PMP-22/EMP/MP20 family.</text>
</comment>
<proteinExistence type="inferred from homology"/>
<dbReference type="InterPro" id="IPR050579">
    <property type="entry name" value="PMP-22/EMP/MP20-like"/>
</dbReference>
<dbReference type="EMBL" id="JAGKHQ010000011">
    <property type="protein sequence ID" value="KAG7505387.1"/>
    <property type="molecule type" value="Genomic_DNA"/>
</dbReference>
<evidence type="ECO:0000256" key="2">
    <source>
        <dbReference type="ARBA" id="ARBA00006864"/>
    </source>
</evidence>
<feature type="transmembrane region" description="Helical" evidence="6">
    <location>
        <begin position="63"/>
        <end position="84"/>
    </location>
</feature>
<evidence type="ECO:0000256" key="4">
    <source>
        <dbReference type="ARBA" id="ARBA00022989"/>
    </source>
</evidence>
<feature type="chain" id="PRO_5044715153" evidence="7">
    <location>
        <begin position="28"/>
        <end position="157"/>
    </location>
</feature>
<evidence type="ECO:0000256" key="3">
    <source>
        <dbReference type="ARBA" id="ARBA00022692"/>
    </source>
</evidence>
<dbReference type="EMBL" id="JAGKHQ010000011">
    <property type="protein sequence ID" value="KAG7505386.1"/>
    <property type="molecule type" value="Genomic_DNA"/>
</dbReference>
<keyword evidence="10" id="KW-1185">Reference proteome</keyword>
<dbReference type="PANTHER" id="PTHR10671">
    <property type="entry name" value="EPITHELIAL MEMBRANE PROTEIN-RELATED"/>
    <property type="match status" value="1"/>
</dbReference>
<evidence type="ECO:0000256" key="6">
    <source>
        <dbReference type="SAM" id="Phobius"/>
    </source>
</evidence>
<keyword evidence="7" id="KW-0732">Signal</keyword>
<dbReference type="PROSITE" id="PS01221">
    <property type="entry name" value="PMP22_1"/>
    <property type="match status" value="1"/>
</dbReference>
<evidence type="ECO:0000256" key="7">
    <source>
        <dbReference type="SAM" id="SignalP"/>
    </source>
</evidence>
<keyword evidence="4 6" id="KW-1133">Transmembrane helix</keyword>
<protein>
    <submittedName>
        <fullName evidence="8">Peripheral myelin protein 22-like</fullName>
    </submittedName>
</protein>
<feature type="signal peptide" evidence="7">
    <location>
        <begin position="1"/>
        <end position="27"/>
    </location>
</feature>
<gene>
    <name evidence="9" type="ORF">JOB18_029985</name>
</gene>
<dbReference type="AlphaFoldDB" id="A0AAV6RII5"/>
<feature type="transmembrane region" description="Helical" evidence="6">
    <location>
        <begin position="131"/>
        <end position="153"/>
    </location>
</feature>
<feature type="transmembrane region" description="Helical" evidence="6">
    <location>
        <begin position="96"/>
        <end position="119"/>
    </location>
</feature>
<dbReference type="GO" id="GO:0005886">
    <property type="term" value="C:plasma membrane"/>
    <property type="evidence" value="ECO:0007669"/>
    <property type="project" value="TreeGrafter"/>
</dbReference>
<comment type="caution">
    <text evidence="9">The sequence shown here is derived from an EMBL/GenBank/DDBJ whole genome shotgun (WGS) entry which is preliminary data.</text>
</comment>
<accession>A0AAV6RII5</accession>
<evidence type="ECO:0000256" key="5">
    <source>
        <dbReference type="ARBA" id="ARBA00023136"/>
    </source>
</evidence>
<evidence type="ECO:0000313" key="8">
    <source>
        <dbReference type="EMBL" id="KAG7505386.1"/>
    </source>
</evidence>
<evidence type="ECO:0000313" key="10">
    <source>
        <dbReference type="Proteomes" id="UP000693946"/>
    </source>
</evidence>
<evidence type="ECO:0000313" key="9">
    <source>
        <dbReference type="EMBL" id="KAG7505387.1"/>
    </source>
</evidence>
<dbReference type="InterPro" id="IPR004032">
    <property type="entry name" value="PMP22_EMP_MP20"/>
</dbReference>
<organism evidence="9 10">
    <name type="scientific">Solea senegalensis</name>
    <name type="common">Senegalese sole</name>
    <dbReference type="NCBI Taxonomy" id="28829"/>
    <lineage>
        <taxon>Eukaryota</taxon>
        <taxon>Metazoa</taxon>
        <taxon>Chordata</taxon>
        <taxon>Craniata</taxon>
        <taxon>Vertebrata</taxon>
        <taxon>Euteleostomi</taxon>
        <taxon>Actinopterygii</taxon>
        <taxon>Neopterygii</taxon>
        <taxon>Teleostei</taxon>
        <taxon>Neoteleostei</taxon>
        <taxon>Acanthomorphata</taxon>
        <taxon>Carangaria</taxon>
        <taxon>Pleuronectiformes</taxon>
        <taxon>Pleuronectoidei</taxon>
        <taxon>Soleidae</taxon>
        <taxon>Solea</taxon>
    </lineage>
</organism>
<name>A0AAV6RII5_SOLSE</name>
<dbReference type="Pfam" id="PF00822">
    <property type="entry name" value="PMP22_Claudin"/>
    <property type="match status" value="1"/>
</dbReference>
<reference evidence="9" key="2">
    <citation type="submission" date="2021-03" db="EMBL/GenBank/DDBJ databases">
        <authorList>
            <person name="Guerrero-Cozar I."/>
            <person name="Gomez-Garrido J."/>
            <person name="Berbel C."/>
            <person name="Martinez-Blanch J.F."/>
            <person name="Alioto T."/>
            <person name="Claros M.G."/>
            <person name="Gagnaire P.A."/>
            <person name="Manchado M."/>
        </authorList>
    </citation>
    <scope>NUCLEOTIDE SEQUENCE</scope>
    <source>
        <strain evidence="9">Sse05_10M</strain>
        <tissue evidence="9">Blood</tissue>
    </source>
</reference>
<comment type="subcellular location">
    <subcellularLocation>
        <location evidence="1">Membrane</location>
        <topology evidence="1">Multi-pass membrane protein</topology>
    </subcellularLocation>
</comment>
<dbReference type="InterPro" id="IPR004031">
    <property type="entry name" value="PMP22/EMP/MP20/Claudin"/>
</dbReference>
<dbReference type="Proteomes" id="UP000693946">
    <property type="component" value="Linkage Group LG19"/>
</dbReference>
<keyword evidence="5 6" id="KW-0472">Membrane</keyword>
<reference evidence="9 10" key="1">
    <citation type="journal article" date="2021" name="Sci. Rep.">
        <title>Chromosome anchoring in Senegalese sole (Solea senegalensis) reveals sex-associated markers and genome rearrangements in flatfish.</title>
        <authorList>
            <person name="Guerrero-Cozar I."/>
            <person name="Gomez-Garrido J."/>
            <person name="Berbel C."/>
            <person name="Martinez-Blanch J.F."/>
            <person name="Alioto T."/>
            <person name="Claros M.G."/>
            <person name="Gagnaire P.A."/>
            <person name="Manchado M."/>
        </authorList>
    </citation>
    <scope>NUCLEOTIDE SEQUENCE [LARGE SCALE GENOMIC DNA]</scope>
    <source>
        <strain evidence="9">Sse05_10M</strain>
    </source>
</reference>